<dbReference type="PANTHER" id="PTHR46641">
    <property type="entry name" value="FMRFAMIDE RECEPTOR-RELATED"/>
    <property type="match status" value="1"/>
</dbReference>
<feature type="transmembrane region" description="Helical" evidence="5">
    <location>
        <begin position="281"/>
        <end position="300"/>
    </location>
</feature>
<name>A0A5S6R195_TRIMR</name>
<feature type="transmembrane region" description="Helical" evidence="5">
    <location>
        <begin position="44"/>
        <end position="66"/>
    </location>
</feature>
<evidence type="ECO:0000256" key="3">
    <source>
        <dbReference type="ARBA" id="ARBA00022989"/>
    </source>
</evidence>
<keyword evidence="2 5" id="KW-0812">Transmembrane</keyword>
<dbReference type="InterPro" id="IPR017452">
    <property type="entry name" value="GPCR_Rhodpsn_7TM"/>
</dbReference>
<keyword evidence="7" id="KW-1185">Reference proteome</keyword>
<sequence>MVTNSAPPEATATLVNTASLMSSSSAEVAQRVECPYERYTTESIIVLGFFGLFVISLGILVNLLNVRIFTHKLMRISLLNWYLATLAISDLLMQLTSFLMFCLPRVGEYWNNFSAINFSYWITPGAYALGMMAQTTSVWLTVAMSFHRFVGVCLPFKAGTLCNRRNTMVVLVAVPVFGVVFNFSRFWEVVVVGHCFSPDVNATIVQVSSSELRGDPVYKTILLGWCYTIAMFILPFLLLIFLNSNVLRAIRRTRRLHDQIRLDVRQGAKQRELAKEISTSVMLVAVVLVFLLCNALALILNIFEVTEVYRYFRTTFTRLVYVSNVLVLLSSCVNIFVYCSFSEKYRLLLRHYLTCLWMPNGREMLIDRSYVNDAV</sequence>
<dbReference type="STRING" id="70415.A0A5S6R195"/>
<evidence type="ECO:0000313" key="9">
    <source>
        <dbReference type="WBParaSite" id="TMUE_3000013193.2"/>
    </source>
</evidence>
<evidence type="ECO:0000259" key="6">
    <source>
        <dbReference type="PROSITE" id="PS50262"/>
    </source>
</evidence>
<dbReference type="Gene3D" id="1.20.1070.10">
    <property type="entry name" value="Rhodopsin 7-helix transmembrane proteins"/>
    <property type="match status" value="1"/>
</dbReference>
<evidence type="ECO:0000256" key="5">
    <source>
        <dbReference type="SAM" id="Phobius"/>
    </source>
</evidence>
<reference evidence="7" key="1">
    <citation type="submission" date="2013-11" db="EMBL/GenBank/DDBJ databases">
        <authorList>
            <person name="Aslett M."/>
        </authorList>
    </citation>
    <scope>NUCLEOTIDE SEQUENCE [LARGE SCALE GENOMIC DNA]</scope>
    <source>
        <strain evidence="7">Edinburgh</strain>
    </source>
</reference>
<reference evidence="7" key="2">
    <citation type="submission" date="2014-03" db="EMBL/GenBank/DDBJ databases">
        <title>The whipworm genome and dual-species transcriptomics of an intimate host-pathogen interaction.</title>
        <authorList>
            <person name="Foth B.J."/>
            <person name="Tsai I.J."/>
            <person name="Reid A.J."/>
            <person name="Bancroft A.J."/>
            <person name="Nichol S."/>
            <person name="Tracey A."/>
            <person name="Holroyd N."/>
            <person name="Cotton J.A."/>
            <person name="Stanley E.J."/>
            <person name="Zarowiecki M."/>
            <person name="Liu J.Z."/>
            <person name="Huckvale T."/>
            <person name="Cooper P.J."/>
            <person name="Grencis R.K."/>
            <person name="Berriman M."/>
        </authorList>
    </citation>
    <scope>NUCLEOTIDE SEQUENCE [LARGE SCALE GENOMIC DNA]</scope>
    <source>
        <strain evidence="7">Edinburgh</strain>
    </source>
</reference>
<feature type="transmembrane region" description="Helical" evidence="5">
    <location>
        <begin position="121"/>
        <end position="146"/>
    </location>
</feature>
<dbReference type="AlphaFoldDB" id="A0A5S6R195"/>
<evidence type="ECO:0000256" key="2">
    <source>
        <dbReference type="ARBA" id="ARBA00022692"/>
    </source>
</evidence>
<proteinExistence type="predicted"/>
<feature type="domain" description="G-protein coupled receptors family 1 profile" evidence="6">
    <location>
        <begin position="61"/>
        <end position="338"/>
    </location>
</feature>
<dbReference type="InterPro" id="IPR052954">
    <property type="entry name" value="GPCR-Ligand_Int"/>
</dbReference>
<dbReference type="PRINTS" id="PR00237">
    <property type="entry name" value="GPCRRHODOPSN"/>
</dbReference>
<feature type="transmembrane region" description="Helical" evidence="5">
    <location>
        <begin position="167"/>
        <end position="187"/>
    </location>
</feature>
<dbReference type="SUPFAM" id="SSF81321">
    <property type="entry name" value="Family A G protein-coupled receptor-like"/>
    <property type="match status" value="1"/>
</dbReference>
<dbReference type="InterPro" id="IPR000276">
    <property type="entry name" value="GPCR_Rhodpsn"/>
</dbReference>
<reference evidence="8" key="3">
    <citation type="submission" date="2019-12" db="UniProtKB">
        <authorList>
            <consortium name="WormBaseParasite"/>
        </authorList>
    </citation>
    <scope>IDENTIFICATION</scope>
</reference>
<evidence type="ECO:0000313" key="8">
    <source>
        <dbReference type="WBParaSite" id="TMUE_3000013193.1"/>
    </source>
</evidence>
<accession>A0A5S6R195</accession>
<keyword evidence="4 5" id="KW-0472">Membrane</keyword>
<keyword evidence="3 5" id="KW-1133">Transmembrane helix</keyword>
<feature type="transmembrane region" description="Helical" evidence="5">
    <location>
        <begin position="320"/>
        <end position="341"/>
    </location>
</feature>
<dbReference type="Proteomes" id="UP000046395">
    <property type="component" value="Unassembled WGS sequence"/>
</dbReference>
<comment type="subcellular location">
    <subcellularLocation>
        <location evidence="1">Membrane</location>
    </subcellularLocation>
</comment>
<dbReference type="WBParaSite" id="TMUE_3000013193.2">
    <property type="protein sequence ID" value="TMUE_3000013193.2"/>
    <property type="gene ID" value="WBGene00284989"/>
</dbReference>
<feature type="transmembrane region" description="Helical" evidence="5">
    <location>
        <begin position="222"/>
        <end position="242"/>
    </location>
</feature>
<evidence type="ECO:0000256" key="1">
    <source>
        <dbReference type="ARBA" id="ARBA00004370"/>
    </source>
</evidence>
<dbReference type="WBParaSite" id="TMUE_3000013193.1">
    <property type="protein sequence ID" value="TMUE_3000013193.1"/>
    <property type="gene ID" value="WBGene00284989"/>
</dbReference>
<dbReference type="CDD" id="cd14978">
    <property type="entry name" value="7tmA_FMRFamide_R-like"/>
    <property type="match status" value="1"/>
</dbReference>
<evidence type="ECO:0000256" key="4">
    <source>
        <dbReference type="ARBA" id="ARBA00023136"/>
    </source>
</evidence>
<dbReference type="GO" id="GO:0004930">
    <property type="term" value="F:G protein-coupled receptor activity"/>
    <property type="evidence" value="ECO:0007669"/>
    <property type="project" value="InterPro"/>
</dbReference>
<dbReference type="WBParaSite" id="TMUE_3000013193.3">
    <property type="protein sequence ID" value="TMUE_3000013193.3"/>
    <property type="gene ID" value="WBGene00284989"/>
</dbReference>
<dbReference type="Pfam" id="PF00001">
    <property type="entry name" value="7tm_1"/>
    <property type="match status" value="1"/>
</dbReference>
<dbReference type="PANTHER" id="PTHR46641:SF1">
    <property type="entry name" value="G-PROTEIN COUPLED RECEPTORS FAMILY 1 PROFILE DOMAIN-CONTAINING PROTEIN"/>
    <property type="match status" value="1"/>
</dbReference>
<organism evidence="7 8">
    <name type="scientific">Trichuris muris</name>
    <name type="common">Mouse whipworm</name>
    <dbReference type="NCBI Taxonomy" id="70415"/>
    <lineage>
        <taxon>Eukaryota</taxon>
        <taxon>Metazoa</taxon>
        <taxon>Ecdysozoa</taxon>
        <taxon>Nematoda</taxon>
        <taxon>Enoplea</taxon>
        <taxon>Dorylaimia</taxon>
        <taxon>Trichinellida</taxon>
        <taxon>Trichuridae</taxon>
        <taxon>Trichuris</taxon>
    </lineage>
</organism>
<dbReference type="GO" id="GO:0016020">
    <property type="term" value="C:membrane"/>
    <property type="evidence" value="ECO:0007669"/>
    <property type="project" value="UniProtKB-SubCell"/>
</dbReference>
<feature type="transmembrane region" description="Helical" evidence="5">
    <location>
        <begin position="78"/>
        <end position="101"/>
    </location>
</feature>
<dbReference type="PROSITE" id="PS50262">
    <property type="entry name" value="G_PROTEIN_RECEP_F1_2"/>
    <property type="match status" value="1"/>
</dbReference>
<protein>
    <submittedName>
        <fullName evidence="8 9">G_PROTEIN_RECEP_F1_2 domain-containing protein</fullName>
    </submittedName>
</protein>
<evidence type="ECO:0000313" key="7">
    <source>
        <dbReference type="Proteomes" id="UP000046395"/>
    </source>
</evidence>